<dbReference type="Gene3D" id="2.60.120.380">
    <property type="match status" value="1"/>
</dbReference>
<dbReference type="PROSITE" id="PS51841">
    <property type="entry name" value="LTD"/>
    <property type="match status" value="1"/>
</dbReference>
<keyword evidence="6" id="KW-0255">Endonuclease</keyword>
<keyword evidence="3" id="KW-0378">Hydrolase</keyword>
<feature type="signal peptide" evidence="4">
    <location>
        <begin position="1"/>
        <end position="22"/>
    </location>
</feature>
<dbReference type="SUPFAM" id="SSF74853">
    <property type="entry name" value="Lamin A/C globular tail domain"/>
    <property type="match status" value="1"/>
</dbReference>
<dbReference type="PANTHER" id="PTHR33607:SF2">
    <property type="entry name" value="ENDONUCLEASE-1"/>
    <property type="match status" value="1"/>
</dbReference>
<feature type="domain" description="LTD" evidence="5">
    <location>
        <begin position="14"/>
        <end position="128"/>
    </location>
</feature>
<evidence type="ECO:0000256" key="4">
    <source>
        <dbReference type="SAM" id="SignalP"/>
    </source>
</evidence>
<dbReference type="STRING" id="23.BEL05_18665"/>
<dbReference type="RefSeq" id="WP_069672289.1">
    <property type="nucleotide sequence ID" value="NZ_MCBT01000049.1"/>
</dbReference>
<keyword evidence="2" id="KW-0540">Nuclease</keyword>
<dbReference type="AlphaFoldDB" id="A0A1E5IND7"/>
<proteinExistence type="inferred from homology"/>
<dbReference type="InterPro" id="IPR036415">
    <property type="entry name" value="Lamin_tail_dom_sf"/>
</dbReference>
<evidence type="ECO:0000313" key="6">
    <source>
        <dbReference type="EMBL" id="OEG71987.1"/>
    </source>
</evidence>
<name>A0A1E5IND7_SHECO</name>
<comment type="similarity">
    <text evidence="1">Belongs to the EndA/NucM nuclease family.</text>
</comment>
<dbReference type="InterPro" id="IPR044925">
    <property type="entry name" value="His-Me_finger_sf"/>
</dbReference>
<feature type="chain" id="PRO_5009178907" evidence="4">
    <location>
        <begin position="23"/>
        <end position="548"/>
    </location>
</feature>
<dbReference type="InterPro" id="IPR001322">
    <property type="entry name" value="Lamin_tail_dom"/>
</dbReference>
<evidence type="ECO:0000259" key="5">
    <source>
        <dbReference type="PROSITE" id="PS51841"/>
    </source>
</evidence>
<organism evidence="6 7">
    <name type="scientific">Shewanella colwelliana</name>
    <name type="common">Alteromonas colwelliana</name>
    <dbReference type="NCBI Taxonomy" id="23"/>
    <lineage>
        <taxon>Bacteria</taxon>
        <taxon>Pseudomonadati</taxon>
        <taxon>Pseudomonadota</taxon>
        <taxon>Gammaproteobacteria</taxon>
        <taxon>Alteromonadales</taxon>
        <taxon>Shewanellaceae</taxon>
        <taxon>Shewanella</taxon>
    </lineage>
</organism>
<protein>
    <submittedName>
        <fullName evidence="6">Endonuclease I</fullName>
    </submittedName>
</protein>
<dbReference type="GO" id="GO:0016787">
    <property type="term" value="F:hydrolase activity"/>
    <property type="evidence" value="ECO:0007669"/>
    <property type="project" value="UniProtKB-KW"/>
</dbReference>
<comment type="caution">
    <text evidence="6">The sequence shown here is derived from an EMBL/GenBank/DDBJ whole genome shotgun (WGS) entry which is preliminary data.</text>
</comment>
<dbReference type="OrthoDB" id="9800417at2"/>
<evidence type="ECO:0000256" key="1">
    <source>
        <dbReference type="ARBA" id="ARBA00006429"/>
    </source>
</evidence>
<dbReference type="InterPro" id="IPR007280">
    <property type="entry name" value="Peptidase_C_arc/bac"/>
</dbReference>
<evidence type="ECO:0000256" key="3">
    <source>
        <dbReference type="ARBA" id="ARBA00022801"/>
    </source>
</evidence>
<dbReference type="Pfam" id="PF00932">
    <property type="entry name" value="LTD"/>
    <property type="match status" value="1"/>
</dbReference>
<dbReference type="SUPFAM" id="SSF54060">
    <property type="entry name" value="His-Me finger endonucleases"/>
    <property type="match status" value="1"/>
</dbReference>
<dbReference type="Pfam" id="PF04151">
    <property type="entry name" value="PPC"/>
    <property type="match status" value="1"/>
</dbReference>
<gene>
    <name evidence="6" type="ORF">BEL05_18665</name>
</gene>
<dbReference type="InterPro" id="IPR007346">
    <property type="entry name" value="Endonuclease-I"/>
</dbReference>
<dbReference type="EMBL" id="MCBT01000049">
    <property type="protein sequence ID" value="OEG71987.1"/>
    <property type="molecule type" value="Genomic_DNA"/>
</dbReference>
<evidence type="ECO:0000256" key="2">
    <source>
        <dbReference type="ARBA" id="ARBA00022722"/>
    </source>
</evidence>
<sequence length="548" mass="58288">MMDIFKLTTAALLTGLALNANANLLISEVLYDAPNNDSVEEFIELFNGGCTSIDLSQYQLSDNGSSLPLQGTIAPGAYFTVAANQAGFTSLFGSAPDLSPMPLTLGNSGDYVRLNKGAEEVDLVAWEGGVSGWSLNVRNVSLQRTSIINTKSALDWSASDNAGSPGTGDLSVDCGTGGGGTGVSDNELGNGQPKSNLSANRGETLKYFVDLPQGATNVNVVMSGGTGDADLYVRQGSEPTTSVYDCAPYLSGNNEECPIIQPVAGRYYANIEAYETFTGVSLVVNYTVVTGGGEGNGSGSGDGSAGDNGDYVFTTYYADAIGKSGTALKASLNQTIKGHTRFSYSQVWDGLGYADEDPNNSNNVILLYSGRSEPKTNRAGMSTSLDAWNREHVWAKSHGFPSSGQHGYTDLHHLRPADVTVNSSRGNKDFALGGSEITEAMGNRTDADSFEPKDDVKGDVARMVFYMDVRYEGNDSSGTPDLSVVSGVTGNGEPLLGDLCTLLSWHLQDPVSDWERRRNNRIFEWQKNRNPFIDNSSWAVDLYGAACQ</sequence>
<reference evidence="6 7" key="1">
    <citation type="submission" date="2016-07" db="EMBL/GenBank/DDBJ databases">
        <title>Whole-genome of two Shewanella species isolated from a digestive organ of sea cucumber Apostichopus japonicus Selenka 1867.</title>
        <authorList>
            <person name="Hong H.-H."/>
            <person name="Choi H."/>
            <person name="Cheon S."/>
            <person name="Oh J.-S."/>
            <person name="Lee H.-G."/>
            <person name="Park C."/>
        </authorList>
    </citation>
    <scope>NUCLEOTIDE SEQUENCE [LARGE SCALE GENOMIC DNA]</scope>
    <source>
        <strain evidence="6 7">CSB03KR</strain>
    </source>
</reference>
<accession>A0A1E5IND7</accession>
<dbReference type="PANTHER" id="PTHR33607">
    <property type="entry name" value="ENDONUCLEASE-1"/>
    <property type="match status" value="1"/>
</dbReference>
<dbReference type="GO" id="GO:0004519">
    <property type="term" value="F:endonuclease activity"/>
    <property type="evidence" value="ECO:0007669"/>
    <property type="project" value="UniProtKB-KW"/>
</dbReference>
<evidence type="ECO:0000313" key="7">
    <source>
        <dbReference type="Proteomes" id="UP000095230"/>
    </source>
</evidence>
<keyword evidence="4" id="KW-0732">Signal</keyword>
<dbReference type="Pfam" id="PF04231">
    <property type="entry name" value="Endonuclease_1"/>
    <property type="match status" value="1"/>
</dbReference>
<dbReference type="Proteomes" id="UP000095230">
    <property type="component" value="Unassembled WGS sequence"/>
</dbReference>